<dbReference type="Proteomes" id="UP000826709">
    <property type="component" value="Chromosome"/>
</dbReference>
<evidence type="ECO:0000313" key="2">
    <source>
        <dbReference type="Proteomes" id="UP000826709"/>
    </source>
</evidence>
<evidence type="ECO:0000313" key="1">
    <source>
        <dbReference type="EMBL" id="QYZ78099.1"/>
    </source>
</evidence>
<proteinExistence type="predicted"/>
<gene>
    <name evidence="1" type="ORF">E2N92_00960</name>
</gene>
<organism evidence="1 2">
    <name type="scientific">Methanofollis formosanus</name>
    <dbReference type="NCBI Taxonomy" id="299308"/>
    <lineage>
        <taxon>Archaea</taxon>
        <taxon>Methanobacteriati</taxon>
        <taxon>Methanobacteriota</taxon>
        <taxon>Stenosarchaea group</taxon>
        <taxon>Methanomicrobia</taxon>
        <taxon>Methanomicrobiales</taxon>
        <taxon>Methanomicrobiaceae</taxon>
        <taxon>Methanofollis</taxon>
    </lineage>
</organism>
<dbReference type="OrthoDB" id="105390at2157"/>
<dbReference type="RefSeq" id="WP_220681835.1">
    <property type="nucleotide sequence ID" value="NZ_CP037968.1"/>
</dbReference>
<keyword evidence="2" id="KW-1185">Reference proteome</keyword>
<protein>
    <submittedName>
        <fullName evidence="1">Uncharacterized protein</fullName>
    </submittedName>
</protein>
<dbReference type="KEGG" id="mfk:E2N92_00960"/>
<dbReference type="AlphaFoldDB" id="A0A8G1A0D3"/>
<accession>A0A8G1A0D3</accession>
<name>A0A8G1A0D3_9EURY</name>
<sequence>MLHTREIIKQLWDAQGYGNLAIWEDGSTEVVAPGSNPEKGGRAPLLVLKPIALVAGFPMLDYALHDAELLAGIETAVRDAGGEIVRD</sequence>
<dbReference type="EMBL" id="CP037968">
    <property type="protein sequence ID" value="QYZ78099.1"/>
    <property type="molecule type" value="Genomic_DNA"/>
</dbReference>
<reference evidence="1" key="1">
    <citation type="journal article" date="2005" name="Int. J. Syst. Evol. Microbiol.">
        <title>Methanofollis formosanus sp. nov., isolated from a fish pond.</title>
        <authorList>
            <person name="Wu S.Y."/>
            <person name="Chen S.C."/>
            <person name="Lai M.C."/>
        </authorList>
    </citation>
    <scope>NUCLEOTIDE SEQUENCE</scope>
    <source>
        <strain evidence="1">ML15</strain>
    </source>
</reference>
<reference evidence="1" key="2">
    <citation type="submission" date="2019-03" db="EMBL/GenBank/DDBJ databases">
        <authorList>
            <person name="Chen S.-C."/>
            <person name="Wu S.-Y."/>
            <person name="Lai M.-C."/>
        </authorList>
    </citation>
    <scope>NUCLEOTIDE SEQUENCE</scope>
    <source>
        <strain evidence="1">ML15</strain>
    </source>
</reference>